<dbReference type="InterPro" id="IPR002347">
    <property type="entry name" value="SDR_fam"/>
</dbReference>
<feature type="transmembrane region" description="Helical" evidence="4">
    <location>
        <begin position="14"/>
        <end position="35"/>
    </location>
</feature>
<dbReference type="STRING" id="6573.A0A210Q4X7"/>
<evidence type="ECO:0000256" key="2">
    <source>
        <dbReference type="ARBA" id="ARBA00023002"/>
    </source>
</evidence>
<dbReference type="PANTHER" id="PTHR24320:SF264">
    <property type="entry name" value="DEHYDROGENASE_REDUCTASE SDR FAMILY MEMBER ON CHROMOSOME X"/>
    <property type="match status" value="1"/>
</dbReference>
<dbReference type="SUPFAM" id="SSF51735">
    <property type="entry name" value="NAD(P)-binding Rossmann-fold domains"/>
    <property type="match status" value="1"/>
</dbReference>
<dbReference type="InterPro" id="IPR036291">
    <property type="entry name" value="NAD(P)-bd_dom_sf"/>
</dbReference>
<dbReference type="PRINTS" id="PR00081">
    <property type="entry name" value="GDHRDH"/>
</dbReference>
<evidence type="ECO:0000313" key="6">
    <source>
        <dbReference type="Proteomes" id="UP000242188"/>
    </source>
</evidence>
<reference evidence="5 6" key="1">
    <citation type="journal article" date="2017" name="Nat. Ecol. Evol.">
        <title>Scallop genome provides insights into evolution of bilaterian karyotype and development.</title>
        <authorList>
            <person name="Wang S."/>
            <person name="Zhang J."/>
            <person name="Jiao W."/>
            <person name="Li J."/>
            <person name="Xun X."/>
            <person name="Sun Y."/>
            <person name="Guo X."/>
            <person name="Huan P."/>
            <person name="Dong B."/>
            <person name="Zhang L."/>
            <person name="Hu X."/>
            <person name="Sun X."/>
            <person name="Wang J."/>
            <person name="Zhao C."/>
            <person name="Wang Y."/>
            <person name="Wang D."/>
            <person name="Huang X."/>
            <person name="Wang R."/>
            <person name="Lv J."/>
            <person name="Li Y."/>
            <person name="Zhang Z."/>
            <person name="Liu B."/>
            <person name="Lu W."/>
            <person name="Hui Y."/>
            <person name="Liang J."/>
            <person name="Zhou Z."/>
            <person name="Hou R."/>
            <person name="Li X."/>
            <person name="Liu Y."/>
            <person name="Li H."/>
            <person name="Ning X."/>
            <person name="Lin Y."/>
            <person name="Zhao L."/>
            <person name="Xing Q."/>
            <person name="Dou J."/>
            <person name="Li Y."/>
            <person name="Mao J."/>
            <person name="Guo H."/>
            <person name="Dou H."/>
            <person name="Li T."/>
            <person name="Mu C."/>
            <person name="Jiang W."/>
            <person name="Fu Q."/>
            <person name="Fu X."/>
            <person name="Miao Y."/>
            <person name="Liu J."/>
            <person name="Yu Q."/>
            <person name="Li R."/>
            <person name="Liao H."/>
            <person name="Li X."/>
            <person name="Kong Y."/>
            <person name="Jiang Z."/>
            <person name="Chourrout D."/>
            <person name="Li R."/>
            <person name="Bao Z."/>
        </authorList>
    </citation>
    <scope>NUCLEOTIDE SEQUENCE [LARGE SCALE GENOMIC DNA]</scope>
    <source>
        <strain evidence="5 6">PY_sf001</strain>
    </source>
</reference>
<dbReference type="EMBL" id="NEDP02004995">
    <property type="protein sequence ID" value="OWF43787.1"/>
    <property type="molecule type" value="Genomic_DNA"/>
</dbReference>
<dbReference type="CDD" id="cd05327">
    <property type="entry name" value="retinol-DH_like_SDR_c_like"/>
    <property type="match status" value="1"/>
</dbReference>
<evidence type="ECO:0000256" key="3">
    <source>
        <dbReference type="RuleBase" id="RU000363"/>
    </source>
</evidence>
<proteinExistence type="inferred from homology"/>
<keyword evidence="2" id="KW-0560">Oxidoreductase</keyword>
<dbReference type="GO" id="GO:0016491">
    <property type="term" value="F:oxidoreductase activity"/>
    <property type="evidence" value="ECO:0007669"/>
    <property type="project" value="UniProtKB-KW"/>
</dbReference>
<dbReference type="Proteomes" id="UP000242188">
    <property type="component" value="Unassembled WGS sequence"/>
</dbReference>
<dbReference type="AlphaFoldDB" id="A0A210Q4X7"/>
<dbReference type="PRINTS" id="PR00080">
    <property type="entry name" value="SDRFAMILY"/>
</dbReference>
<evidence type="ECO:0000256" key="1">
    <source>
        <dbReference type="ARBA" id="ARBA00006484"/>
    </source>
</evidence>
<sequence>MAVSRLQCFTGTLYILWALLKMYAVGTLALVRQILQRHKPAKDLRLHTGKVAIVTGGSGGIGFEVSKGLVAKNVHVFIACKCVAEGRMAIDKIREEFPNAKVDFLELDLSSLVSVNTFVDNFLARGLPLHILINNAGVMFKPYQETEDQMEYHFQVNYLGHLYLTKLLLWKLCESGADNSYSRIINVSSIVQCVGCIDIERLGETCIHWSQYSPHAAYADSKLAIVIATYSLDTKLRRDTSKVSINAVHPGIVNTPLYRHVHWGIKWLLDFVARLTYKTPVQGADGILFLALSDSLEGNSGGYYDNCSKVSSKGISYNTDLQERLLRKSEEILQVIVNRTLYGNQD</sequence>
<evidence type="ECO:0000256" key="4">
    <source>
        <dbReference type="SAM" id="Phobius"/>
    </source>
</evidence>
<dbReference type="Pfam" id="PF00106">
    <property type="entry name" value="adh_short"/>
    <property type="match status" value="1"/>
</dbReference>
<organism evidence="5 6">
    <name type="scientific">Mizuhopecten yessoensis</name>
    <name type="common">Japanese scallop</name>
    <name type="synonym">Patinopecten yessoensis</name>
    <dbReference type="NCBI Taxonomy" id="6573"/>
    <lineage>
        <taxon>Eukaryota</taxon>
        <taxon>Metazoa</taxon>
        <taxon>Spiralia</taxon>
        <taxon>Lophotrochozoa</taxon>
        <taxon>Mollusca</taxon>
        <taxon>Bivalvia</taxon>
        <taxon>Autobranchia</taxon>
        <taxon>Pteriomorphia</taxon>
        <taxon>Pectinida</taxon>
        <taxon>Pectinoidea</taxon>
        <taxon>Pectinidae</taxon>
        <taxon>Mizuhopecten</taxon>
    </lineage>
</organism>
<name>A0A210Q4X7_MIZYE</name>
<comment type="similarity">
    <text evidence="1 3">Belongs to the short-chain dehydrogenases/reductases (SDR) family.</text>
</comment>
<comment type="caution">
    <text evidence="5">The sequence shown here is derived from an EMBL/GenBank/DDBJ whole genome shotgun (WGS) entry which is preliminary data.</text>
</comment>
<gene>
    <name evidence="5" type="ORF">KP79_PYT12622</name>
</gene>
<keyword evidence="4" id="KW-1133">Transmembrane helix</keyword>
<keyword evidence="4" id="KW-0472">Membrane</keyword>
<keyword evidence="6" id="KW-1185">Reference proteome</keyword>
<keyword evidence="4" id="KW-0812">Transmembrane</keyword>
<dbReference type="Gene3D" id="3.40.50.720">
    <property type="entry name" value="NAD(P)-binding Rossmann-like Domain"/>
    <property type="match status" value="1"/>
</dbReference>
<evidence type="ECO:0000313" key="5">
    <source>
        <dbReference type="EMBL" id="OWF43787.1"/>
    </source>
</evidence>
<protein>
    <submittedName>
        <fullName evidence="5">Dehydrogenase/reductase SDR family member on chromosome X</fullName>
    </submittedName>
</protein>
<dbReference type="PANTHER" id="PTHR24320">
    <property type="entry name" value="RETINOL DEHYDROGENASE"/>
    <property type="match status" value="1"/>
</dbReference>
<dbReference type="OrthoDB" id="191139at2759"/>
<accession>A0A210Q4X7</accession>